<dbReference type="SUPFAM" id="SSF53254">
    <property type="entry name" value="Phosphoglycerate mutase-like"/>
    <property type="match status" value="1"/>
</dbReference>
<feature type="compositionally biased region" description="Low complexity" evidence="3">
    <location>
        <begin position="9"/>
        <end position="27"/>
    </location>
</feature>
<evidence type="ECO:0000313" key="4">
    <source>
        <dbReference type="EMBL" id="CAE0105788.1"/>
    </source>
</evidence>
<dbReference type="AlphaFoldDB" id="A0A7S3EST8"/>
<dbReference type="InterPro" id="IPR050275">
    <property type="entry name" value="PGM_Phosphatase"/>
</dbReference>
<dbReference type="InterPro" id="IPR001345">
    <property type="entry name" value="PG/BPGM_mutase_AS"/>
</dbReference>
<dbReference type="GO" id="GO:0016791">
    <property type="term" value="F:phosphatase activity"/>
    <property type="evidence" value="ECO:0007669"/>
    <property type="project" value="TreeGrafter"/>
</dbReference>
<keyword evidence="1" id="KW-0324">Glycolysis</keyword>
<organism evidence="4">
    <name type="scientific">Haptolina ericina</name>
    <dbReference type="NCBI Taxonomy" id="156174"/>
    <lineage>
        <taxon>Eukaryota</taxon>
        <taxon>Haptista</taxon>
        <taxon>Haptophyta</taxon>
        <taxon>Prymnesiophyceae</taxon>
        <taxon>Prymnesiales</taxon>
        <taxon>Prymnesiaceae</taxon>
        <taxon>Haptolina</taxon>
    </lineage>
</organism>
<dbReference type="Pfam" id="PF00300">
    <property type="entry name" value="His_Phos_1"/>
    <property type="match status" value="1"/>
</dbReference>
<reference evidence="4" key="1">
    <citation type="submission" date="2021-01" db="EMBL/GenBank/DDBJ databases">
        <authorList>
            <person name="Corre E."/>
            <person name="Pelletier E."/>
            <person name="Niang G."/>
            <person name="Scheremetjew M."/>
            <person name="Finn R."/>
            <person name="Kale V."/>
            <person name="Holt S."/>
            <person name="Cochrane G."/>
            <person name="Meng A."/>
            <person name="Brown T."/>
            <person name="Cohen L."/>
        </authorList>
    </citation>
    <scope>NUCLEOTIDE SEQUENCE</scope>
    <source>
        <strain evidence="4">CCMP281</strain>
    </source>
</reference>
<dbReference type="Gene3D" id="3.40.50.1240">
    <property type="entry name" value="Phosphoglycerate mutase-like"/>
    <property type="match status" value="1"/>
</dbReference>
<dbReference type="InterPro" id="IPR029033">
    <property type="entry name" value="His_PPase_superfam"/>
</dbReference>
<dbReference type="EMBL" id="HBHX01011603">
    <property type="protein sequence ID" value="CAE0105788.1"/>
    <property type="molecule type" value="Transcribed_RNA"/>
</dbReference>
<name>A0A7S3EST8_9EUKA</name>
<gene>
    <name evidence="4" type="ORF">HERI1096_LOCUS6446</name>
</gene>
<dbReference type="PROSITE" id="PS00175">
    <property type="entry name" value="PG_MUTASE"/>
    <property type="match status" value="1"/>
</dbReference>
<evidence type="ECO:0000256" key="2">
    <source>
        <dbReference type="ARBA" id="ARBA00023235"/>
    </source>
</evidence>
<feature type="region of interest" description="Disordered" evidence="3">
    <location>
        <begin position="1"/>
        <end position="34"/>
    </location>
</feature>
<evidence type="ECO:0008006" key="5">
    <source>
        <dbReference type="Google" id="ProtNLM"/>
    </source>
</evidence>
<proteinExistence type="predicted"/>
<dbReference type="GO" id="GO:0005737">
    <property type="term" value="C:cytoplasm"/>
    <property type="evidence" value="ECO:0007669"/>
    <property type="project" value="TreeGrafter"/>
</dbReference>
<evidence type="ECO:0000256" key="1">
    <source>
        <dbReference type="ARBA" id="ARBA00023152"/>
    </source>
</evidence>
<evidence type="ECO:0000256" key="3">
    <source>
        <dbReference type="SAM" id="MobiDB-lite"/>
    </source>
</evidence>
<dbReference type="PANTHER" id="PTHR48100">
    <property type="entry name" value="BROAD-SPECIFICITY PHOSPHATASE YOR283W-RELATED"/>
    <property type="match status" value="1"/>
</dbReference>
<dbReference type="PANTHER" id="PTHR48100:SF1">
    <property type="entry name" value="HISTIDINE PHOSPHATASE FAMILY PROTEIN-RELATED"/>
    <property type="match status" value="1"/>
</dbReference>
<keyword evidence="2" id="KW-0413">Isomerase</keyword>
<sequence>MGKKKIEKGGSSQRGCSSQRGSSSQRGNFNRSGPQRVLLIRHGESESNATRMDIPDPLLTELGRVQAAGWKGMVVGFGAEVVLVSPLRRAIETALLAYEGVNVPVEICRHARELWWKEKTNTPSTTEVIEELLLRLPGGPDVCGVQDALAESADSPRSEHASIDALKATLSDRPEACVAVVCHWGVINALCGDSADNGGLVECVRSPKSGELTAMKQHRPPNAPRTR</sequence>
<dbReference type="CDD" id="cd07067">
    <property type="entry name" value="HP_PGM_like"/>
    <property type="match status" value="1"/>
</dbReference>
<dbReference type="InterPro" id="IPR013078">
    <property type="entry name" value="His_Pase_superF_clade-1"/>
</dbReference>
<protein>
    <recommendedName>
        <fullName evidence="5">Phosphoglycerate mutase</fullName>
    </recommendedName>
</protein>
<dbReference type="SMART" id="SM00855">
    <property type="entry name" value="PGAM"/>
    <property type="match status" value="1"/>
</dbReference>
<accession>A0A7S3EST8</accession>